<evidence type="ECO:0000256" key="5">
    <source>
        <dbReference type="ARBA" id="ARBA00023002"/>
    </source>
</evidence>
<dbReference type="InterPro" id="IPR037069">
    <property type="entry name" value="AcylCoA_DH/ox_N_sf"/>
</dbReference>
<evidence type="ECO:0000259" key="6">
    <source>
        <dbReference type="Pfam" id="PF00441"/>
    </source>
</evidence>
<dbReference type="InterPro" id="IPR036250">
    <property type="entry name" value="AcylCo_DH-like_C"/>
</dbReference>
<feature type="domain" description="Acyl-CoA dehydrogenase/oxidase N-terminal" evidence="7">
    <location>
        <begin position="6"/>
        <end position="84"/>
    </location>
</feature>
<evidence type="ECO:0000313" key="9">
    <source>
        <dbReference type="Proteomes" id="UP001623041"/>
    </source>
</evidence>
<dbReference type="SUPFAM" id="SSF56645">
    <property type="entry name" value="Acyl-CoA dehydrogenase NM domain-like"/>
    <property type="match status" value="1"/>
</dbReference>
<protein>
    <submittedName>
        <fullName evidence="8">Acyl-CoA dehydrogenase family protein</fullName>
        <ecNumber evidence="8">1.-.-.-</ecNumber>
    </submittedName>
</protein>
<dbReference type="PANTHER" id="PTHR43884">
    <property type="entry name" value="ACYL-COA DEHYDROGENASE"/>
    <property type="match status" value="1"/>
</dbReference>
<dbReference type="RefSeq" id="WP_406583281.1">
    <property type="nucleotide sequence ID" value="NZ_JBJHQH010000028.1"/>
</dbReference>
<organism evidence="8 9">
    <name type="scientific">Bacillus salipaludis</name>
    <dbReference type="NCBI Taxonomy" id="2547811"/>
    <lineage>
        <taxon>Bacteria</taxon>
        <taxon>Bacillati</taxon>
        <taxon>Bacillota</taxon>
        <taxon>Bacilli</taxon>
        <taxon>Bacillales</taxon>
        <taxon>Bacillaceae</taxon>
        <taxon>Bacillus</taxon>
    </lineage>
</organism>
<keyword evidence="4" id="KW-0274">FAD</keyword>
<dbReference type="Gene3D" id="1.20.140.10">
    <property type="entry name" value="Butyryl-CoA Dehydrogenase, subunit A, domain 3"/>
    <property type="match status" value="1"/>
</dbReference>
<proteinExistence type="inferred from homology"/>
<dbReference type="InterPro" id="IPR009075">
    <property type="entry name" value="AcylCo_DH/oxidase_C"/>
</dbReference>
<feature type="domain" description="Acyl-CoA dehydrogenase/oxidase C-terminal" evidence="6">
    <location>
        <begin position="209"/>
        <end position="316"/>
    </location>
</feature>
<evidence type="ECO:0000256" key="4">
    <source>
        <dbReference type="ARBA" id="ARBA00022827"/>
    </source>
</evidence>
<dbReference type="EC" id="1.-.-.-" evidence="8"/>
<comment type="cofactor">
    <cofactor evidence="1">
        <name>FAD</name>
        <dbReference type="ChEBI" id="CHEBI:57692"/>
    </cofactor>
</comment>
<dbReference type="GO" id="GO:0016491">
    <property type="term" value="F:oxidoreductase activity"/>
    <property type="evidence" value="ECO:0007669"/>
    <property type="project" value="UniProtKB-KW"/>
</dbReference>
<comment type="caution">
    <text evidence="8">The sequence shown here is derived from an EMBL/GenBank/DDBJ whole genome shotgun (WGS) entry which is preliminary data.</text>
</comment>
<dbReference type="Gene3D" id="1.10.540.10">
    <property type="entry name" value="Acyl-CoA dehydrogenase/oxidase, N-terminal domain"/>
    <property type="match status" value="1"/>
</dbReference>
<dbReference type="EMBL" id="JBJHQH010000028">
    <property type="protein sequence ID" value="MFK9094832.1"/>
    <property type="molecule type" value="Genomic_DNA"/>
</dbReference>
<evidence type="ECO:0000259" key="7">
    <source>
        <dbReference type="Pfam" id="PF02771"/>
    </source>
</evidence>
<dbReference type="SUPFAM" id="SSF47203">
    <property type="entry name" value="Acyl-CoA dehydrogenase C-terminal domain-like"/>
    <property type="match status" value="1"/>
</dbReference>
<dbReference type="InterPro" id="IPR046373">
    <property type="entry name" value="Acyl-CoA_Oxase/DH_mid-dom_sf"/>
</dbReference>
<keyword evidence="5 8" id="KW-0560">Oxidoreductase</keyword>
<dbReference type="Gene3D" id="2.40.110.10">
    <property type="entry name" value="Butyryl-CoA Dehydrogenase, subunit A, domain 2"/>
    <property type="match status" value="1"/>
</dbReference>
<comment type="similarity">
    <text evidence="2">Belongs to the acyl-CoA dehydrogenase family.</text>
</comment>
<dbReference type="Pfam" id="PF00441">
    <property type="entry name" value="Acyl-CoA_dh_1"/>
    <property type="match status" value="1"/>
</dbReference>
<dbReference type="PANTHER" id="PTHR43884:SF20">
    <property type="entry name" value="ACYL-COA DEHYDROGENASE FADE28"/>
    <property type="match status" value="1"/>
</dbReference>
<dbReference type="Proteomes" id="UP001623041">
    <property type="component" value="Unassembled WGS sequence"/>
</dbReference>
<evidence type="ECO:0000256" key="1">
    <source>
        <dbReference type="ARBA" id="ARBA00001974"/>
    </source>
</evidence>
<keyword evidence="3" id="KW-0285">Flavoprotein</keyword>
<reference evidence="8 9" key="1">
    <citation type="submission" date="2024-11" db="EMBL/GenBank/DDBJ databases">
        <authorList>
            <person name="Lucas J.A."/>
        </authorList>
    </citation>
    <scope>NUCLEOTIDE SEQUENCE [LARGE SCALE GENOMIC DNA]</scope>
    <source>
        <strain evidence="8 9">Z 5.4</strain>
    </source>
</reference>
<dbReference type="InterPro" id="IPR009100">
    <property type="entry name" value="AcylCoA_DH/oxidase_NM_dom_sf"/>
</dbReference>
<accession>A0ABW8RMR9</accession>
<sequence length="359" mass="39376">MNEISQIIQETTEKIMKDLCTKEVVEAAEQDIFPTELWQTLVETGMTTIGIPEESGGTGGSLADALTFLRIAAQFSAPIPIAETFVANWLLSKIGLPLLDKTTTIASFQYGNPITFNEASGGWTISGSAHDVPFARYGEAILVIGESEQGNMVAIVDPDTCRIEEGKNYAGEARDHLYFKDVPVESDNVYSLSEVNANEFYYLTALIRGVQMSGALERILELSVKYSKERIQFGRPIAKFQAIQQQIAILAGEVSAAKAMTELAIKSFEAGSGKNQIISAKIRVGEAASLATPIAHQVHGAIGFTEEHALQQSTRRLWSWRDEYGNESHWAKILGEEVLTMEADDLWPFITSMNSKISS</sequence>
<keyword evidence="9" id="KW-1185">Reference proteome</keyword>
<evidence type="ECO:0000313" key="8">
    <source>
        <dbReference type="EMBL" id="MFK9094832.1"/>
    </source>
</evidence>
<evidence type="ECO:0000256" key="3">
    <source>
        <dbReference type="ARBA" id="ARBA00022630"/>
    </source>
</evidence>
<dbReference type="InterPro" id="IPR013786">
    <property type="entry name" value="AcylCoA_DH/ox_N"/>
</dbReference>
<gene>
    <name evidence="8" type="ORF">ACJEBI_25580</name>
</gene>
<evidence type="ECO:0000256" key="2">
    <source>
        <dbReference type="ARBA" id="ARBA00009347"/>
    </source>
</evidence>
<name>A0ABW8RMR9_9BACI</name>
<dbReference type="Pfam" id="PF02771">
    <property type="entry name" value="Acyl-CoA_dh_N"/>
    <property type="match status" value="1"/>
</dbReference>